<sequence>MVEIDKEIEKGTENGNGLSLRLRHSARCQTHGGTAKALGSSEGGVELINKLRNERKAMTLRADSRVFVSVVEEGQGVLVHCRCDYLC</sequence>
<dbReference type="AlphaFoldDB" id="A0A218Y4H6"/>
<evidence type="ECO:0000313" key="1">
    <source>
        <dbReference type="EMBL" id="OWM91432.1"/>
    </source>
</evidence>
<comment type="caution">
    <text evidence="1">The sequence shown here is derived from an EMBL/GenBank/DDBJ whole genome shotgun (WGS) entry which is preliminary data.</text>
</comment>
<accession>A0A218Y4H6</accession>
<dbReference type="EMBL" id="MTKT01000281">
    <property type="protein sequence ID" value="OWM91432.1"/>
    <property type="molecule type" value="Genomic_DNA"/>
</dbReference>
<organism evidence="1 2">
    <name type="scientific">Punica granatum</name>
    <name type="common">Pomegranate</name>
    <dbReference type="NCBI Taxonomy" id="22663"/>
    <lineage>
        <taxon>Eukaryota</taxon>
        <taxon>Viridiplantae</taxon>
        <taxon>Streptophyta</taxon>
        <taxon>Embryophyta</taxon>
        <taxon>Tracheophyta</taxon>
        <taxon>Spermatophyta</taxon>
        <taxon>Magnoliopsida</taxon>
        <taxon>eudicotyledons</taxon>
        <taxon>Gunneridae</taxon>
        <taxon>Pentapetalae</taxon>
        <taxon>rosids</taxon>
        <taxon>malvids</taxon>
        <taxon>Myrtales</taxon>
        <taxon>Lythraceae</taxon>
        <taxon>Punica</taxon>
    </lineage>
</organism>
<dbReference type="Proteomes" id="UP000197138">
    <property type="component" value="Unassembled WGS sequence"/>
</dbReference>
<proteinExistence type="predicted"/>
<gene>
    <name evidence="1" type="ORF">CDL15_Pgr017350</name>
</gene>
<name>A0A218Y4H6_PUNGR</name>
<evidence type="ECO:0000313" key="2">
    <source>
        <dbReference type="Proteomes" id="UP000197138"/>
    </source>
</evidence>
<reference evidence="2" key="1">
    <citation type="journal article" date="2017" name="Plant J.">
        <title>The pomegranate (Punica granatum L.) genome and the genomics of punicalagin biosynthesis.</title>
        <authorList>
            <person name="Qin G."/>
            <person name="Xu C."/>
            <person name="Ming R."/>
            <person name="Tang H."/>
            <person name="Guyot R."/>
            <person name="Kramer E.M."/>
            <person name="Hu Y."/>
            <person name="Yi X."/>
            <person name="Qi Y."/>
            <person name="Xu X."/>
            <person name="Gao Z."/>
            <person name="Pan H."/>
            <person name="Jian J."/>
            <person name="Tian Y."/>
            <person name="Yue Z."/>
            <person name="Xu Y."/>
        </authorList>
    </citation>
    <scope>NUCLEOTIDE SEQUENCE [LARGE SCALE GENOMIC DNA]</scope>
    <source>
        <strain evidence="2">cv. Dabenzi</strain>
    </source>
</reference>
<protein>
    <submittedName>
        <fullName evidence="1">Uncharacterized protein</fullName>
    </submittedName>
</protein>